<keyword evidence="3 5" id="KW-0067">ATP-binding</keyword>
<evidence type="ECO:0000256" key="1">
    <source>
        <dbReference type="ARBA" id="ARBA00005417"/>
    </source>
</evidence>
<organism evidence="5 6">
    <name type="scientific">Labrys wisconsinensis</name>
    <dbReference type="NCBI Taxonomy" id="425677"/>
    <lineage>
        <taxon>Bacteria</taxon>
        <taxon>Pseudomonadati</taxon>
        <taxon>Pseudomonadota</taxon>
        <taxon>Alphaproteobacteria</taxon>
        <taxon>Hyphomicrobiales</taxon>
        <taxon>Xanthobacteraceae</taxon>
        <taxon>Labrys</taxon>
    </lineage>
</organism>
<dbReference type="PROSITE" id="PS50893">
    <property type="entry name" value="ABC_TRANSPORTER_2"/>
    <property type="match status" value="2"/>
</dbReference>
<dbReference type="RefSeq" id="WP_307268905.1">
    <property type="nucleotide sequence ID" value="NZ_JAUSVX010000001.1"/>
</dbReference>
<evidence type="ECO:0000313" key="5">
    <source>
        <dbReference type="EMBL" id="MDQ0468182.1"/>
    </source>
</evidence>
<dbReference type="Pfam" id="PF00005">
    <property type="entry name" value="ABC_tran"/>
    <property type="match status" value="2"/>
</dbReference>
<evidence type="ECO:0000256" key="2">
    <source>
        <dbReference type="ARBA" id="ARBA00022741"/>
    </source>
</evidence>
<dbReference type="PANTHER" id="PTHR43790">
    <property type="entry name" value="CARBOHYDRATE TRANSPORT ATP-BINDING PROTEIN MG119-RELATED"/>
    <property type="match status" value="1"/>
</dbReference>
<dbReference type="Gene3D" id="3.40.50.300">
    <property type="entry name" value="P-loop containing nucleotide triphosphate hydrolases"/>
    <property type="match status" value="2"/>
</dbReference>
<evidence type="ECO:0000259" key="4">
    <source>
        <dbReference type="PROSITE" id="PS50893"/>
    </source>
</evidence>
<dbReference type="InterPro" id="IPR050107">
    <property type="entry name" value="ABC_carbohydrate_import_ATPase"/>
</dbReference>
<dbReference type="InterPro" id="IPR003593">
    <property type="entry name" value="AAA+_ATPase"/>
</dbReference>
<keyword evidence="5" id="KW-0762">Sugar transport</keyword>
<sequence>MAAAQPLAPARPVVALRGISKRFSASLLANDAIDFDLEAGEIHALLGENGAGKSTLMQILYGLYGRDAGDILIDGAPVEMNGPESAIACGIGMIHQEFMLVESFTVTENLIMGATALPGDGRFRPAAARARIRALSDAYGLDVDPDAVVEHLPVGVRQRVEILKLLFRDARVLILDEPTAVLTPQEVQGLFAVLRSLRDAGRSIVIVTHKMHEVLAISDRVTVLRDGRRVDTVETAATTRDALVRMMVGRSVSLSVDRPPQRPGRTVLSVRRLVVGAAAGAARVAGVDLDLRAGEIVGVAGVDGNGQAELVEALFGLRPVASGGVSFGDQDITDWTPARRRSAGIGYIPADRRRVGSLVELPVLENTMLGDLGRYVRHGFLDRRRGLEDARALIQRFGVRVPGPAFPAGKLSGGNLQKVVLGREVMREPELLLVEQPSRGLDIGATRAVWGELMDQRAAGKAILLVSAELEEILNLSDRIAVMFGGRIAGLLEAAEADLAIIGGLMAGGAAGGHA</sequence>
<comment type="similarity">
    <text evidence="1">Belongs to the ABC transporter superfamily.</text>
</comment>
<dbReference type="InterPro" id="IPR027417">
    <property type="entry name" value="P-loop_NTPase"/>
</dbReference>
<dbReference type="CDD" id="cd03215">
    <property type="entry name" value="ABC_Carb_Monos_II"/>
    <property type="match status" value="1"/>
</dbReference>
<feature type="domain" description="ABC transporter" evidence="4">
    <location>
        <begin position="14"/>
        <end position="251"/>
    </location>
</feature>
<dbReference type="Proteomes" id="UP001242480">
    <property type="component" value="Unassembled WGS sequence"/>
</dbReference>
<keyword evidence="5" id="KW-0813">Transport</keyword>
<dbReference type="PROSITE" id="PS00211">
    <property type="entry name" value="ABC_TRANSPORTER_1"/>
    <property type="match status" value="1"/>
</dbReference>
<proteinExistence type="inferred from homology"/>
<keyword evidence="6" id="KW-1185">Reference proteome</keyword>
<dbReference type="CDD" id="cd03216">
    <property type="entry name" value="ABC_Carb_Monos_I"/>
    <property type="match status" value="1"/>
</dbReference>
<comment type="caution">
    <text evidence="5">The sequence shown here is derived from an EMBL/GenBank/DDBJ whole genome shotgun (WGS) entry which is preliminary data.</text>
</comment>
<dbReference type="EMBL" id="JAUSVX010000001">
    <property type="protein sequence ID" value="MDQ0468182.1"/>
    <property type="molecule type" value="Genomic_DNA"/>
</dbReference>
<evidence type="ECO:0000313" key="6">
    <source>
        <dbReference type="Proteomes" id="UP001242480"/>
    </source>
</evidence>
<dbReference type="SMART" id="SM00382">
    <property type="entry name" value="AAA"/>
    <property type="match status" value="1"/>
</dbReference>
<gene>
    <name evidence="5" type="ORF">QO011_001177</name>
</gene>
<accession>A0ABU0J4R8</accession>
<reference evidence="5 6" key="1">
    <citation type="submission" date="2023-07" db="EMBL/GenBank/DDBJ databases">
        <title>Genomic Encyclopedia of Type Strains, Phase IV (KMG-IV): sequencing the most valuable type-strain genomes for metagenomic binning, comparative biology and taxonomic classification.</title>
        <authorList>
            <person name="Goeker M."/>
        </authorList>
    </citation>
    <scope>NUCLEOTIDE SEQUENCE [LARGE SCALE GENOMIC DNA]</scope>
    <source>
        <strain evidence="5 6">DSM 19619</strain>
    </source>
</reference>
<keyword evidence="2" id="KW-0547">Nucleotide-binding</keyword>
<dbReference type="GO" id="GO:0005524">
    <property type="term" value="F:ATP binding"/>
    <property type="evidence" value="ECO:0007669"/>
    <property type="project" value="UniProtKB-KW"/>
</dbReference>
<dbReference type="InterPro" id="IPR003439">
    <property type="entry name" value="ABC_transporter-like_ATP-bd"/>
</dbReference>
<feature type="domain" description="ABC transporter" evidence="4">
    <location>
        <begin position="268"/>
        <end position="510"/>
    </location>
</feature>
<dbReference type="PANTHER" id="PTHR43790:SF4">
    <property type="entry name" value="GUANOSINE IMPORT ATP-BINDING PROTEIN NUPO"/>
    <property type="match status" value="1"/>
</dbReference>
<protein>
    <submittedName>
        <fullName evidence="5">Simple sugar transport system ATP-binding protein</fullName>
    </submittedName>
</protein>
<dbReference type="SUPFAM" id="SSF52540">
    <property type="entry name" value="P-loop containing nucleoside triphosphate hydrolases"/>
    <property type="match status" value="2"/>
</dbReference>
<dbReference type="InterPro" id="IPR017871">
    <property type="entry name" value="ABC_transporter-like_CS"/>
</dbReference>
<evidence type="ECO:0000256" key="3">
    <source>
        <dbReference type="ARBA" id="ARBA00022840"/>
    </source>
</evidence>
<name>A0ABU0J4R8_9HYPH</name>